<evidence type="ECO:0000313" key="2">
    <source>
        <dbReference type="Proteomes" id="UP001159363"/>
    </source>
</evidence>
<proteinExistence type="predicted"/>
<name>A0ABQ9HJH1_9NEOP</name>
<gene>
    <name evidence="1" type="ORF">PR048_016351</name>
</gene>
<organism evidence="1 2">
    <name type="scientific">Dryococelus australis</name>
    <dbReference type="NCBI Taxonomy" id="614101"/>
    <lineage>
        <taxon>Eukaryota</taxon>
        <taxon>Metazoa</taxon>
        <taxon>Ecdysozoa</taxon>
        <taxon>Arthropoda</taxon>
        <taxon>Hexapoda</taxon>
        <taxon>Insecta</taxon>
        <taxon>Pterygota</taxon>
        <taxon>Neoptera</taxon>
        <taxon>Polyneoptera</taxon>
        <taxon>Phasmatodea</taxon>
        <taxon>Verophasmatodea</taxon>
        <taxon>Anareolatae</taxon>
        <taxon>Phasmatidae</taxon>
        <taxon>Eurycanthinae</taxon>
        <taxon>Dryococelus</taxon>
    </lineage>
</organism>
<dbReference type="Proteomes" id="UP001159363">
    <property type="component" value="Chromosome 4"/>
</dbReference>
<sequence>MKYKFEVTSKVSEFKAMAEIRTERKIKILRKDSGGEYLDHEEYTDELIKKFDMQDCETLSTPYDIHQKFEHVEEISGKYYQNLIGSLMYFAVLTHPDISNAVSKLSQYKNTYVEDHWKAVKRAIQYQKRTKNYCLVYKKNSMELTEFTDADWAGEARSS</sequence>
<comment type="caution">
    <text evidence="1">The sequence shown here is derived from an EMBL/GenBank/DDBJ whole genome shotgun (WGS) entry which is preliminary data.</text>
</comment>
<evidence type="ECO:0000313" key="1">
    <source>
        <dbReference type="EMBL" id="KAJ8884494.1"/>
    </source>
</evidence>
<protein>
    <submittedName>
        <fullName evidence="1">Uncharacterized protein</fullName>
    </submittedName>
</protein>
<accession>A0ABQ9HJH1</accession>
<dbReference type="PANTHER" id="PTHR11439">
    <property type="entry name" value="GAG-POL-RELATED RETROTRANSPOSON"/>
    <property type="match status" value="1"/>
</dbReference>
<keyword evidence="2" id="KW-1185">Reference proteome</keyword>
<dbReference type="PANTHER" id="PTHR11439:SF440">
    <property type="entry name" value="INTEGRASE CATALYTIC DOMAIN-CONTAINING PROTEIN"/>
    <property type="match status" value="1"/>
</dbReference>
<reference evidence="1 2" key="1">
    <citation type="submission" date="2023-02" db="EMBL/GenBank/DDBJ databases">
        <title>LHISI_Scaffold_Assembly.</title>
        <authorList>
            <person name="Stuart O.P."/>
            <person name="Cleave R."/>
            <person name="Magrath M.J.L."/>
            <person name="Mikheyev A.S."/>
        </authorList>
    </citation>
    <scope>NUCLEOTIDE SEQUENCE [LARGE SCALE GENOMIC DNA]</scope>
    <source>
        <strain evidence="1">Daus_M_001</strain>
        <tissue evidence="1">Leg muscle</tissue>
    </source>
</reference>
<dbReference type="EMBL" id="JARBHB010000005">
    <property type="protein sequence ID" value="KAJ8884494.1"/>
    <property type="molecule type" value="Genomic_DNA"/>
</dbReference>